<organism evidence="2 3">
    <name type="scientific">Tianweitania populi</name>
    <dbReference type="NCBI Taxonomy" id="1607949"/>
    <lineage>
        <taxon>Bacteria</taxon>
        <taxon>Pseudomonadati</taxon>
        <taxon>Pseudomonadota</taxon>
        <taxon>Alphaproteobacteria</taxon>
        <taxon>Hyphomicrobiales</taxon>
        <taxon>Phyllobacteriaceae</taxon>
        <taxon>Tianweitania</taxon>
    </lineage>
</organism>
<comment type="caution">
    <text evidence="2">The sequence shown here is derived from an EMBL/GenBank/DDBJ whole genome shotgun (WGS) entry which is preliminary data.</text>
</comment>
<dbReference type="Proteomes" id="UP000630142">
    <property type="component" value="Unassembled WGS sequence"/>
</dbReference>
<evidence type="ECO:0000259" key="1">
    <source>
        <dbReference type="Pfam" id="PF01370"/>
    </source>
</evidence>
<reference evidence="2" key="1">
    <citation type="journal article" date="2014" name="Int. J. Syst. Evol. Microbiol.">
        <title>Complete genome sequence of Corynebacterium casei LMG S-19264T (=DSM 44701T), isolated from a smear-ripened cheese.</title>
        <authorList>
            <consortium name="US DOE Joint Genome Institute (JGI-PGF)"/>
            <person name="Walter F."/>
            <person name="Albersmeier A."/>
            <person name="Kalinowski J."/>
            <person name="Ruckert C."/>
        </authorList>
    </citation>
    <scope>NUCLEOTIDE SEQUENCE</scope>
    <source>
        <strain evidence="2">KCTC 42249</strain>
    </source>
</reference>
<dbReference type="Gene3D" id="3.40.50.720">
    <property type="entry name" value="NAD(P)-binding Rossmann-like Domain"/>
    <property type="match status" value="1"/>
</dbReference>
<gene>
    <name evidence="2" type="primary">sqdC</name>
    <name evidence="2" type="ORF">GCM10016234_14960</name>
</gene>
<dbReference type="CDD" id="cd08946">
    <property type="entry name" value="SDR_e"/>
    <property type="match status" value="1"/>
</dbReference>
<dbReference type="SUPFAM" id="SSF51735">
    <property type="entry name" value="NAD(P)-binding Rossmann-fold domains"/>
    <property type="match status" value="1"/>
</dbReference>
<reference evidence="2" key="2">
    <citation type="submission" date="2020-09" db="EMBL/GenBank/DDBJ databases">
        <authorList>
            <person name="Sun Q."/>
            <person name="Kim S."/>
        </authorList>
    </citation>
    <scope>NUCLEOTIDE SEQUENCE</scope>
    <source>
        <strain evidence="2">KCTC 42249</strain>
    </source>
</reference>
<sequence length="309" mass="33015">MTFPISVVSGGTGFVGRFIVNGLIEAGHHVRVIGRHAPHRGDFVGPVAFMTASLGDEIDWSPAFNGASNFIHAAFDHLPGHFRGGEGDDPEGFKVRNINGTEALFKAAKAARVARTIFLSTRAVYGTQPPGKVLDEDTRPHADTLYGEVKLAGERRLQALADETFTTTSLRVTGVYGPAVAGREDKWTPLIRDWLAGRTIEPRAGTEVHGRDVARAIELLLEATSEAVSGKVFNVSDLMVDRSDILAIAQEASGMSGMAHPLPPAADISAFNVMSSARLQALGWQPGGRRLLQETVRDLVAAMQPATAS</sequence>
<dbReference type="AlphaFoldDB" id="A0A8J3GLE4"/>
<dbReference type="EMBL" id="BMZQ01000001">
    <property type="protein sequence ID" value="GHD11604.1"/>
    <property type="molecule type" value="Genomic_DNA"/>
</dbReference>
<proteinExistence type="predicted"/>
<dbReference type="PANTHER" id="PTHR43245:SF55">
    <property type="entry name" value="NAD(P)-BINDING DOMAIN-CONTAINING PROTEIN"/>
    <property type="match status" value="1"/>
</dbReference>
<keyword evidence="3" id="KW-1185">Reference proteome</keyword>
<accession>A0A8J3GLE4</accession>
<dbReference type="InterPro" id="IPR050177">
    <property type="entry name" value="Lipid_A_modif_metabolic_enz"/>
</dbReference>
<dbReference type="Pfam" id="PF01370">
    <property type="entry name" value="Epimerase"/>
    <property type="match status" value="1"/>
</dbReference>
<evidence type="ECO:0000313" key="3">
    <source>
        <dbReference type="Proteomes" id="UP000630142"/>
    </source>
</evidence>
<name>A0A8J3GLE4_9HYPH</name>
<dbReference type="InterPro" id="IPR001509">
    <property type="entry name" value="Epimerase_deHydtase"/>
</dbReference>
<dbReference type="RefSeq" id="WP_189502817.1">
    <property type="nucleotide sequence ID" value="NZ_BMZQ01000001.1"/>
</dbReference>
<evidence type="ECO:0000313" key="2">
    <source>
        <dbReference type="EMBL" id="GHD11604.1"/>
    </source>
</evidence>
<dbReference type="PANTHER" id="PTHR43245">
    <property type="entry name" value="BIFUNCTIONAL POLYMYXIN RESISTANCE PROTEIN ARNA"/>
    <property type="match status" value="1"/>
</dbReference>
<feature type="domain" description="NAD-dependent epimerase/dehydratase" evidence="1">
    <location>
        <begin position="7"/>
        <end position="235"/>
    </location>
</feature>
<dbReference type="InterPro" id="IPR036291">
    <property type="entry name" value="NAD(P)-bd_dom_sf"/>
</dbReference>
<protein>
    <submittedName>
        <fullName evidence="2">UDP-glucose 4-epimerase</fullName>
    </submittedName>
</protein>